<evidence type="ECO:0000313" key="1">
    <source>
        <dbReference type="EMBL" id="CAD2213819.1"/>
    </source>
</evidence>
<organism evidence="1 2">
    <name type="scientific">Angomonas deanei</name>
    <dbReference type="NCBI Taxonomy" id="59799"/>
    <lineage>
        <taxon>Eukaryota</taxon>
        <taxon>Discoba</taxon>
        <taxon>Euglenozoa</taxon>
        <taxon>Kinetoplastea</taxon>
        <taxon>Metakinetoplastina</taxon>
        <taxon>Trypanosomatida</taxon>
        <taxon>Trypanosomatidae</taxon>
        <taxon>Strigomonadinae</taxon>
        <taxon>Angomonas</taxon>
    </lineage>
</organism>
<dbReference type="VEuPathDB" id="TriTrypDB:ADEAN_000126200"/>
<name>A0A7G2C2E7_9TRYP</name>
<reference evidence="1 2" key="1">
    <citation type="submission" date="2020-08" db="EMBL/GenBank/DDBJ databases">
        <authorList>
            <person name="Newling K."/>
            <person name="Davey J."/>
            <person name="Forrester S."/>
        </authorList>
    </citation>
    <scope>NUCLEOTIDE SEQUENCE [LARGE SCALE GENOMIC DNA]</scope>
    <source>
        <strain evidence="2">Crithidia deanei Carvalho (ATCC PRA-265)</strain>
    </source>
</reference>
<sequence>MFNAVAQRYAREFSHNVLEYKSRSAWSYSPPFIHHAFVMARPWIASNNFFPYLLSRQTDKSSTMTISLDNNDGCAPAELRGGIGKSRCKFVKFKNNMTENEEAMRTLETLDILFFNINGGFNTEEVARQLQETLQRKYPNPSYLEKGAHAGDEVLQEAFRSLVKLPVVLVVDYAEGACALLRSLQLSLPEHQGQVHILINSGGRPTLHQERQRLAYHFCSVRPSLRCAYDSEKVTLHWNHTLEGQNWSTVVGDRADGVTLPASCGESEKIRAIVLDARAGPEQHSTPPWIREAIAIPGQTLLLHHFGRLSLSENGGTALYLSRHNNPSVHWVTGGCESDLLFTFPLPYPRYENMSATAEFI</sequence>
<dbReference type="AlphaFoldDB" id="A0A7G2C2E7"/>
<dbReference type="EMBL" id="LR877146">
    <property type="protein sequence ID" value="CAD2213819.1"/>
    <property type="molecule type" value="Genomic_DNA"/>
</dbReference>
<keyword evidence="2" id="KW-1185">Reference proteome</keyword>
<dbReference type="Proteomes" id="UP000515908">
    <property type="component" value="Chromosome 02"/>
</dbReference>
<proteinExistence type="predicted"/>
<accession>A0A7G2C2E7</accession>
<protein>
    <submittedName>
        <fullName evidence="1">Uncharacterized protein</fullName>
    </submittedName>
</protein>
<gene>
    <name evidence="1" type="ORF">ADEAN_000126200</name>
</gene>
<evidence type="ECO:0000313" key="2">
    <source>
        <dbReference type="Proteomes" id="UP000515908"/>
    </source>
</evidence>